<name>A0A1H6HZM8_RUMFL</name>
<evidence type="ECO:0000256" key="5">
    <source>
        <dbReference type="ARBA" id="ARBA00022679"/>
    </source>
</evidence>
<evidence type="ECO:0000259" key="10">
    <source>
        <dbReference type="PROSITE" id="PS50109"/>
    </source>
</evidence>
<dbReference type="InterPro" id="IPR003661">
    <property type="entry name" value="HisK_dim/P_dom"/>
</dbReference>
<dbReference type="CDD" id="cd06225">
    <property type="entry name" value="HAMP"/>
    <property type="match status" value="1"/>
</dbReference>
<evidence type="ECO:0000256" key="3">
    <source>
        <dbReference type="ARBA" id="ARBA00012438"/>
    </source>
</evidence>
<keyword evidence="8 9" id="KW-0472">Membrane</keyword>
<dbReference type="GO" id="GO:0005886">
    <property type="term" value="C:plasma membrane"/>
    <property type="evidence" value="ECO:0007669"/>
    <property type="project" value="TreeGrafter"/>
</dbReference>
<comment type="catalytic activity">
    <reaction evidence="1">
        <text>ATP + protein L-histidine = ADP + protein N-phospho-L-histidine.</text>
        <dbReference type="EC" id="2.7.13.3"/>
    </reaction>
</comment>
<gene>
    <name evidence="11" type="ORF">SAMN02910265_00345</name>
</gene>
<dbReference type="FunFam" id="1.10.287.130:FF:000001">
    <property type="entry name" value="Two-component sensor histidine kinase"/>
    <property type="match status" value="1"/>
</dbReference>
<keyword evidence="9" id="KW-0812">Transmembrane</keyword>
<dbReference type="Gene3D" id="6.10.340.10">
    <property type="match status" value="1"/>
</dbReference>
<dbReference type="EMBL" id="FNWV01000001">
    <property type="protein sequence ID" value="SEH39662.1"/>
    <property type="molecule type" value="Genomic_DNA"/>
</dbReference>
<dbReference type="InterPro" id="IPR036097">
    <property type="entry name" value="HisK_dim/P_sf"/>
</dbReference>
<keyword evidence="4" id="KW-0597">Phosphoprotein</keyword>
<dbReference type="InterPro" id="IPR050351">
    <property type="entry name" value="BphY/WalK/GraS-like"/>
</dbReference>
<protein>
    <recommendedName>
        <fullName evidence="3">histidine kinase</fullName>
        <ecNumber evidence="3">2.7.13.3</ecNumber>
    </recommendedName>
</protein>
<evidence type="ECO:0000256" key="7">
    <source>
        <dbReference type="ARBA" id="ARBA00023012"/>
    </source>
</evidence>
<dbReference type="Gene3D" id="1.10.287.130">
    <property type="match status" value="1"/>
</dbReference>
<dbReference type="FunFam" id="3.30.565.10:FF:000006">
    <property type="entry name" value="Sensor histidine kinase WalK"/>
    <property type="match status" value="1"/>
</dbReference>
<dbReference type="Pfam" id="PF02518">
    <property type="entry name" value="HATPase_c"/>
    <property type="match status" value="1"/>
</dbReference>
<dbReference type="Proteomes" id="UP000183190">
    <property type="component" value="Unassembled WGS sequence"/>
</dbReference>
<dbReference type="InterPro" id="IPR003594">
    <property type="entry name" value="HATPase_dom"/>
</dbReference>
<dbReference type="PRINTS" id="PR00344">
    <property type="entry name" value="BCTRLSENSOR"/>
</dbReference>
<dbReference type="AlphaFoldDB" id="A0A1H6HZM8"/>
<accession>A0A1H6HZM8</accession>
<evidence type="ECO:0000256" key="6">
    <source>
        <dbReference type="ARBA" id="ARBA00022777"/>
    </source>
</evidence>
<keyword evidence="5" id="KW-0808">Transferase</keyword>
<dbReference type="EC" id="2.7.13.3" evidence="3"/>
<dbReference type="CDD" id="cd00075">
    <property type="entry name" value="HATPase"/>
    <property type="match status" value="1"/>
</dbReference>
<feature type="domain" description="Histidine kinase" evidence="10">
    <location>
        <begin position="261"/>
        <end position="477"/>
    </location>
</feature>
<evidence type="ECO:0000256" key="8">
    <source>
        <dbReference type="ARBA" id="ARBA00023136"/>
    </source>
</evidence>
<dbReference type="SMART" id="SM00388">
    <property type="entry name" value="HisKA"/>
    <property type="match status" value="1"/>
</dbReference>
<evidence type="ECO:0000256" key="4">
    <source>
        <dbReference type="ARBA" id="ARBA00022553"/>
    </source>
</evidence>
<dbReference type="PANTHER" id="PTHR45453:SF1">
    <property type="entry name" value="PHOSPHATE REGULON SENSOR PROTEIN PHOR"/>
    <property type="match status" value="1"/>
</dbReference>
<dbReference type="InterPro" id="IPR004358">
    <property type="entry name" value="Sig_transdc_His_kin-like_C"/>
</dbReference>
<dbReference type="GO" id="GO:0004721">
    <property type="term" value="F:phosphoprotein phosphatase activity"/>
    <property type="evidence" value="ECO:0007669"/>
    <property type="project" value="TreeGrafter"/>
</dbReference>
<proteinExistence type="predicted"/>
<evidence type="ECO:0000313" key="12">
    <source>
        <dbReference type="Proteomes" id="UP000183190"/>
    </source>
</evidence>
<dbReference type="PANTHER" id="PTHR45453">
    <property type="entry name" value="PHOSPHATE REGULON SENSOR PROTEIN PHOR"/>
    <property type="match status" value="1"/>
</dbReference>
<feature type="transmembrane region" description="Helical" evidence="9">
    <location>
        <begin position="20"/>
        <end position="43"/>
    </location>
</feature>
<sequence length="477" mass="54590">MKQIKFFKHAGSRIPLKFKVWLYFVLFTIVVFTLLWLFQILFLEDFYERMRISTASKCMESIAESYNSGNEEEFYRKINTMSVDNDFCVEVLDKYGNQAKKNHVIGDCIIHERFTNLREFKDKIDESNSGIIKLRLKNPRSGYDMLLYGCTIGIKECDGYLLINAVLEPVGAAISIIKGQLMLITVILIVFAFVISLYLSKRIADPIDRITTSAEQLAKGDFNTKFDGRGYLEAKKLADTLTYAEKELSKVDTMQRDLIANVSHDLRTPLTMLKAYAEMIRDLSGDNPVKRNEHLEIIISETDRLALLVNDMLDLSKLESGKQKLSPSEFGIRGKLNEIIDRFEGLSEKNGYQIHFTPDEEKTVCCDPVKIEQVIYNLINNAINYTGKDKQVFVRQINQPDGVVVEVEDTGDGIEEDKIKLIFDKYYRSENHKREVVGTGLGLSIVKAVLKMHNYDYGVRSTLGKGSTFWFKISDIK</sequence>
<dbReference type="SUPFAM" id="SSF55874">
    <property type="entry name" value="ATPase domain of HSP90 chaperone/DNA topoisomerase II/histidine kinase"/>
    <property type="match status" value="1"/>
</dbReference>
<dbReference type="Gene3D" id="3.30.565.10">
    <property type="entry name" value="Histidine kinase-like ATPase, C-terminal domain"/>
    <property type="match status" value="1"/>
</dbReference>
<dbReference type="RefSeq" id="WP_242872808.1">
    <property type="nucleotide sequence ID" value="NZ_FNWV01000001.1"/>
</dbReference>
<dbReference type="PROSITE" id="PS50109">
    <property type="entry name" value="HIS_KIN"/>
    <property type="match status" value="1"/>
</dbReference>
<evidence type="ECO:0000256" key="9">
    <source>
        <dbReference type="SAM" id="Phobius"/>
    </source>
</evidence>
<feature type="transmembrane region" description="Helical" evidence="9">
    <location>
        <begin position="181"/>
        <end position="199"/>
    </location>
</feature>
<reference evidence="11 12" key="1">
    <citation type="submission" date="2016-10" db="EMBL/GenBank/DDBJ databases">
        <authorList>
            <person name="de Groot N.N."/>
        </authorList>
    </citation>
    <scope>NUCLEOTIDE SEQUENCE [LARGE SCALE GENOMIC DNA]</scope>
    <source>
        <strain evidence="11 12">YAD2003</strain>
    </source>
</reference>
<dbReference type="SMART" id="SM00387">
    <property type="entry name" value="HATPase_c"/>
    <property type="match status" value="1"/>
</dbReference>
<evidence type="ECO:0000256" key="2">
    <source>
        <dbReference type="ARBA" id="ARBA00004370"/>
    </source>
</evidence>
<organism evidence="11 12">
    <name type="scientific">Ruminococcus flavefaciens</name>
    <dbReference type="NCBI Taxonomy" id="1265"/>
    <lineage>
        <taxon>Bacteria</taxon>
        <taxon>Bacillati</taxon>
        <taxon>Bacillota</taxon>
        <taxon>Clostridia</taxon>
        <taxon>Eubacteriales</taxon>
        <taxon>Oscillospiraceae</taxon>
        <taxon>Ruminococcus</taxon>
    </lineage>
</organism>
<dbReference type="CDD" id="cd00082">
    <property type="entry name" value="HisKA"/>
    <property type="match status" value="1"/>
</dbReference>
<dbReference type="SUPFAM" id="SSF47384">
    <property type="entry name" value="Homodimeric domain of signal transducing histidine kinase"/>
    <property type="match status" value="1"/>
</dbReference>
<evidence type="ECO:0000313" key="11">
    <source>
        <dbReference type="EMBL" id="SEH39662.1"/>
    </source>
</evidence>
<keyword evidence="6 11" id="KW-0418">Kinase</keyword>
<comment type="subcellular location">
    <subcellularLocation>
        <location evidence="2">Membrane</location>
    </subcellularLocation>
</comment>
<dbReference type="InterPro" id="IPR005467">
    <property type="entry name" value="His_kinase_dom"/>
</dbReference>
<keyword evidence="7" id="KW-0902">Two-component regulatory system</keyword>
<dbReference type="GO" id="GO:0016036">
    <property type="term" value="P:cellular response to phosphate starvation"/>
    <property type="evidence" value="ECO:0007669"/>
    <property type="project" value="TreeGrafter"/>
</dbReference>
<dbReference type="GO" id="GO:0000155">
    <property type="term" value="F:phosphorelay sensor kinase activity"/>
    <property type="evidence" value="ECO:0007669"/>
    <property type="project" value="InterPro"/>
</dbReference>
<keyword evidence="9" id="KW-1133">Transmembrane helix</keyword>
<dbReference type="InterPro" id="IPR036890">
    <property type="entry name" value="HATPase_C_sf"/>
</dbReference>
<evidence type="ECO:0000256" key="1">
    <source>
        <dbReference type="ARBA" id="ARBA00000085"/>
    </source>
</evidence>
<dbReference type="Pfam" id="PF00512">
    <property type="entry name" value="HisKA"/>
    <property type="match status" value="1"/>
</dbReference>